<dbReference type="NCBIfam" id="NF009044">
    <property type="entry name" value="PRK12378.1"/>
    <property type="match status" value="1"/>
</dbReference>
<accession>A0ABR7EE71</accession>
<dbReference type="InterPro" id="IPR049083">
    <property type="entry name" value="TACO1_YebC_N"/>
</dbReference>
<keyword evidence="2 6" id="KW-0963">Cytoplasm</keyword>
<feature type="domain" description="TACO1/YebC-like N-terminal" evidence="8">
    <location>
        <begin position="5"/>
        <end position="76"/>
    </location>
</feature>
<evidence type="ECO:0000256" key="5">
    <source>
        <dbReference type="ARBA" id="ARBA00023163"/>
    </source>
</evidence>
<evidence type="ECO:0000256" key="4">
    <source>
        <dbReference type="ARBA" id="ARBA00023125"/>
    </source>
</evidence>
<proteinExistence type="inferred from homology"/>
<dbReference type="RefSeq" id="WP_186857604.1">
    <property type="nucleotide sequence ID" value="NZ_JACOON010000003.1"/>
</dbReference>
<keyword evidence="3 6" id="KW-0805">Transcription regulation</keyword>
<dbReference type="InterPro" id="IPR048300">
    <property type="entry name" value="TACO1_YebC-like_2nd/3rd_dom"/>
</dbReference>
<dbReference type="Gene3D" id="1.10.10.200">
    <property type="match status" value="1"/>
</dbReference>
<comment type="similarity">
    <text evidence="1 6">Belongs to the TACO1 family.</text>
</comment>
<dbReference type="InterPro" id="IPR002876">
    <property type="entry name" value="Transcrip_reg_TACO1-like"/>
</dbReference>
<evidence type="ECO:0000256" key="6">
    <source>
        <dbReference type="HAMAP-Rule" id="MF_00693"/>
    </source>
</evidence>
<dbReference type="InterPro" id="IPR029072">
    <property type="entry name" value="YebC-like"/>
</dbReference>
<dbReference type="Pfam" id="PF01709">
    <property type="entry name" value="Transcrip_reg"/>
    <property type="match status" value="1"/>
</dbReference>
<keyword evidence="5 6" id="KW-0804">Transcription</keyword>
<evidence type="ECO:0000256" key="1">
    <source>
        <dbReference type="ARBA" id="ARBA00008724"/>
    </source>
</evidence>
<evidence type="ECO:0000313" key="9">
    <source>
        <dbReference type="EMBL" id="MBC5648085.1"/>
    </source>
</evidence>
<keyword evidence="10" id="KW-1185">Reference proteome</keyword>
<dbReference type="SUPFAM" id="SSF75625">
    <property type="entry name" value="YebC-like"/>
    <property type="match status" value="1"/>
</dbReference>
<comment type="caution">
    <text evidence="9">The sequence shown here is derived from an EMBL/GenBank/DDBJ whole genome shotgun (WGS) entry which is preliminary data.</text>
</comment>
<sequence length="243" mass="26319">MSGHSKWSTIKNKKGKADAARGKIFTKIGRELAVAVKLGGPDPASNSRLRDVIAKAKANNMPNDNINRSIKKASGELGSINYEELTYEGYGIGGVAVIVETMTDNKNRTVGEVRHAFDKFGGSLGTNGSVAFMFDKKGVIVIDTEAGDEDSIMEAALEAGAEDFSAEDGAYEITTAPEDFSAVREALEGQGYEFLSAEIDMVPQTMTSLSEEQQKQFEKMLDMLEDNDDVQNVYHNADMPDGE</sequence>
<dbReference type="PANTHER" id="PTHR12532">
    <property type="entry name" value="TRANSLATIONAL ACTIVATOR OF CYTOCHROME C OXIDASE 1"/>
    <property type="match status" value="1"/>
</dbReference>
<dbReference type="NCBIfam" id="NF001030">
    <property type="entry name" value="PRK00110.1"/>
    <property type="match status" value="1"/>
</dbReference>
<name>A0ABR7EE71_9FIRM</name>
<evidence type="ECO:0000256" key="3">
    <source>
        <dbReference type="ARBA" id="ARBA00023015"/>
    </source>
</evidence>
<dbReference type="InterPro" id="IPR017856">
    <property type="entry name" value="Integrase-like_N"/>
</dbReference>
<feature type="domain" description="TACO1/YebC-like second and third" evidence="7">
    <location>
        <begin position="82"/>
        <end position="237"/>
    </location>
</feature>
<evidence type="ECO:0000259" key="7">
    <source>
        <dbReference type="Pfam" id="PF01709"/>
    </source>
</evidence>
<dbReference type="NCBIfam" id="TIGR01033">
    <property type="entry name" value="YebC/PmpR family DNA-binding transcriptional regulator"/>
    <property type="match status" value="1"/>
</dbReference>
<organism evidence="9 10">
    <name type="scientific">Christensenella tenuis</name>
    <dbReference type="NCBI Taxonomy" id="2763033"/>
    <lineage>
        <taxon>Bacteria</taxon>
        <taxon>Bacillati</taxon>
        <taxon>Bacillota</taxon>
        <taxon>Clostridia</taxon>
        <taxon>Christensenellales</taxon>
        <taxon>Christensenellaceae</taxon>
        <taxon>Christensenella</taxon>
    </lineage>
</organism>
<dbReference type="InterPro" id="IPR026564">
    <property type="entry name" value="Transcrip_reg_TACO1-like_dom3"/>
</dbReference>
<gene>
    <name evidence="9" type="ORF">H8S18_07020</name>
</gene>
<dbReference type="Gene3D" id="3.30.70.980">
    <property type="match status" value="2"/>
</dbReference>
<dbReference type="EMBL" id="JACOON010000003">
    <property type="protein sequence ID" value="MBC5648085.1"/>
    <property type="molecule type" value="Genomic_DNA"/>
</dbReference>
<evidence type="ECO:0000259" key="8">
    <source>
        <dbReference type="Pfam" id="PF20772"/>
    </source>
</evidence>
<dbReference type="Proteomes" id="UP000606889">
    <property type="component" value="Unassembled WGS sequence"/>
</dbReference>
<dbReference type="HAMAP" id="MF_00693">
    <property type="entry name" value="Transcrip_reg_TACO1"/>
    <property type="match status" value="1"/>
</dbReference>
<dbReference type="PANTHER" id="PTHR12532:SF6">
    <property type="entry name" value="TRANSCRIPTIONAL REGULATORY PROTEIN YEBC-RELATED"/>
    <property type="match status" value="1"/>
</dbReference>
<keyword evidence="4 6" id="KW-0238">DNA-binding</keyword>
<comment type="subcellular location">
    <subcellularLocation>
        <location evidence="6">Cytoplasm</location>
    </subcellularLocation>
</comment>
<dbReference type="GO" id="GO:0003677">
    <property type="term" value="F:DNA binding"/>
    <property type="evidence" value="ECO:0007669"/>
    <property type="project" value="UniProtKB-KW"/>
</dbReference>
<protein>
    <recommendedName>
        <fullName evidence="6">Probable transcriptional regulatory protein H8S18_07020</fullName>
    </recommendedName>
</protein>
<evidence type="ECO:0000313" key="10">
    <source>
        <dbReference type="Proteomes" id="UP000606889"/>
    </source>
</evidence>
<dbReference type="Pfam" id="PF20772">
    <property type="entry name" value="TACO1_YebC_N"/>
    <property type="match status" value="1"/>
</dbReference>
<evidence type="ECO:0000256" key="2">
    <source>
        <dbReference type="ARBA" id="ARBA00022490"/>
    </source>
</evidence>
<reference evidence="9 10" key="1">
    <citation type="submission" date="2020-08" db="EMBL/GenBank/DDBJ databases">
        <title>Genome public.</title>
        <authorList>
            <person name="Liu C."/>
            <person name="Sun Q."/>
        </authorList>
    </citation>
    <scope>NUCLEOTIDE SEQUENCE [LARGE SCALE GENOMIC DNA]</scope>
    <source>
        <strain evidence="9 10">NSJ-35</strain>
    </source>
</reference>